<sequence>MSQSTPTTEDTRVRVAIQKNDFCTIQQLLVDNFDTFHTKSENCSAYVFLAAAYSPRILDTLISHWSAPPRSIEWLSNIMCSALHYHHDFNEDLQSLRFPSFLPDRLLTPLVRLSPTPKSHIYQLLHRVTRKYLTVNTDSFDVPNYLRLMSGFFTASQEVKQHYRSAITLLKPFLDQTHVGKEMSHATMQIILNANLSWSGKDFETALDTLQRFCVDYKEEEGGLRENKSLATSSDWTVNWTVRVVFGSAFWLVKAAQKDLQRQLEPVMEVRNGGTTVAEDGKVIKGGEQAGVTYLNHLPREIFDLICGWVVGVRLHKGKVDLCHVYEGRYDVLQNLHLRRETKCD</sequence>
<organism evidence="1 2">
    <name type="scientific">Rhizophlyctis rosea</name>
    <dbReference type="NCBI Taxonomy" id="64517"/>
    <lineage>
        <taxon>Eukaryota</taxon>
        <taxon>Fungi</taxon>
        <taxon>Fungi incertae sedis</taxon>
        <taxon>Chytridiomycota</taxon>
        <taxon>Chytridiomycota incertae sedis</taxon>
        <taxon>Chytridiomycetes</taxon>
        <taxon>Rhizophlyctidales</taxon>
        <taxon>Rhizophlyctidaceae</taxon>
        <taxon>Rhizophlyctis</taxon>
    </lineage>
</organism>
<protein>
    <submittedName>
        <fullName evidence="1">Uncharacterized protein</fullName>
    </submittedName>
</protein>
<evidence type="ECO:0000313" key="1">
    <source>
        <dbReference type="EMBL" id="KAJ3054190.1"/>
    </source>
</evidence>
<keyword evidence="2" id="KW-1185">Reference proteome</keyword>
<dbReference type="EMBL" id="JADGJD010000153">
    <property type="protein sequence ID" value="KAJ3054190.1"/>
    <property type="molecule type" value="Genomic_DNA"/>
</dbReference>
<dbReference type="AlphaFoldDB" id="A0AAD5SII0"/>
<name>A0AAD5SII0_9FUNG</name>
<accession>A0AAD5SII0</accession>
<dbReference type="Proteomes" id="UP001212841">
    <property type="component" value="Unassembled WGS sequence"/>
</dbReference>
<reference evidence="1" key="1">
    <citation type="submission" date="2020-05" db="EMBL/GenBank/DDBJ databases">
        <title>Phylogenomic resolution of chytrid fungi.</title>
        <authorList>
            <person name="Stajich J.E."/>
            <person name="Amses K."/>
            <person name="Simmons R."/>
            <person name="Seto K."/>
            <person name="Myers J."/>
            <person name="Bonds A."/>
            <person name="Quandt C.A."/>
            <person name="Barry K."/>
            <person name="Liu P."/>
            <person name="Grigoriev I."/>
            <person name="Longcore J.E."/>
            <person name="James T.Y."/>
        </authorList>
    </citation>
    <scope>NUCLEOTIDE SEQUENCE</scope>
    <source>
        <strain evidence="1">JEL0318</strain>
    </source>
</reference>
<evidence type="ECO:0000313" key="2">
    <source>
        <dbReference type="Proteomes" id="UP001212841"/>
    </source>
</evidence>
<gene>
    <name evidence="1" type="ORF">HK097_002458</name>
</gene>
<proteinExistence type="predicted"/>
<comment type="caution">
    <text evidence="1">The sequence shown here is derived from an EMBL/GenBank/DDBJ whole genome shotgun (WGS) entry which is preliminary data.</text>
</comment>